<name>A0A5M8PM84_9LECA</name>
<organism evidence="4 5">
    <name type="scientific">Lasallia pustulata</name>
    <dbReference type="NCBI Taxonomy" id="136370"/>
    <lineage>
        <taxon>Eukaryota</taxon>
        <taxon>Fungi</taxon>
        <taxon>Dikarya</taxon>
        <taxon>Ascomycota</taxon>
        <taxon>Pezizomycotina</taxon>
        <taxon>Lecanoromycetes</taxon>
        <taxon>OSLEUM clade</taxon>
        <taxon>Umbilicariomycetidae</taxon>
        <taxon>Umbilicariales</taxon>
        <taxon>Umbilicariaceae</taxon>
        <taxon>Lasallia</taxon>
    </lineage>
</organism>
<keyword evidence="2" id="KW-0472">Membrane</keyword>
<evidence type="ECO:0000313" key="4">
    <source>
        <dbReference type="EMBL" id="KAA6410088.1"/>
    </source>
</evidence>
<dbReference type="OrthoDB" id="205993at2759"/>
<feature type="signal peptide" evidence="3">
    <location>
        <begin position="1"/>
        <end position="22"/>
    </location>
</feature>
<proteinExistence type="predicted"/>
<feature type="chain" id="PRO_5024393541" description="Galactose oxidase/kelch, beta-propeller" evidence="3">
    <location>
        <begin position="23"/>
        <end position="759"/>
    </location>
</feature>
<sequence>MQVSYLRLHIGLLALVAGSAVATLPYNPTKLLASPDDGSYVYVLQSTASSSAQLLALDASSTLDNTSLPYTTLSASLPFLGDGAGESFTPVMGEQGNITVYAGLCTDAAEGASIWRFTPIKGTKGNGTWTKQDLSISGLEGDGQLGGANYLASGIAFSSTVNSSSDFYIFGGMCPNATTLSSSDWTQSANYSNSMLTLMAPSSPPSPSLPSTYDLAISSSRGPPIPEAGFSITPLTPTFSNSSGGYQSQQQNFVLLGGHTQQAFINMSQVALFSLPEQSWSFLPVDSPTAKANTELAFRDSPGVDPRSGHTAVLTLDGKRVVLFGGWVGNVSTPANPQLAILNLGEGYGGTGDWQWNIPTQTGTGLGDGNGLYGHGAVMLPGDVMMMIGGYTISGSGNAKAKRADAALSTQHYFYNITSGTWLTSYSPPKDIPVPSHKTEGDMNASKRAGLGAGLALGVAAILGVIILYFWYSRLLRLRREAREKELSDLASNEYDLNLSALGHGGMDGRGGEITAVEWAGNRPLTPNNAYPWTSAPIGIRPGGCVNGATEAERTGLLVEIPSPTRGLRRSKGNYIPALRYDDRRRSRGPGNIHPIDERAEYEEDIIGLGSSAEPEVQYTDIDLLATTPALGPPRGLSRPPTPESPARERQREVQRWVNDWTAADAQMHQNAGHMSPDKTERTSSTLSDRSMRSTVSALSIQKSTGNISRSISQRSAKFITSTPFPPDPTPPNPTPAFDHPPTLARPKTPKPDTAVRNH</sequence>
<feature type="transmembrane region" description="Helical" evidence="2">
    <location>
        <begin position="449"/>
        <end position="472"/>
    </location>
</feature>
<keyword evidence="2" id="KW-0812">Transmembrane</keyword>
<evidence type="ECO:0000256" key="3">
    <source>
        <dbReference type="SAM" id="SignalP"/>
    </source>
</evidence>
<dbReference type="AlphaFoldDB" id="A0A5M8PM84"/>
<feature type="region of interest" description="Disordered" evidence="1">
    <location>
        <begin position="668"/>
        <end position="759"/>
    </location>
</feature>
<dbReference type="Proteomes" id="UP000324767">
    <property type="component" value="Unassembled WGS sequence"/>
</dbReference>
<protein>
    <recommendedName>
        <fullName evidence="6">Galactose oxidase/kelch, beta-propeller</fullName>
    </recommendedName>
</protein>
<keyword evidence="3" id="KW-0732">Signal</keyword>
<dbReference type="EMBL" id="VXIT01000009">
    <property type="protein sequence ID" value="KAA6410088.1"/>
    <property type="molecule type" value="Genomic_DNA"/>
</dbReference>
<evidence type="ECO:0008006" key="6">
    <source>
        <dbReference type="Google" id="ProtNLM"/>
    </source>
</evidence>
<feature type="compositionally biased region" description="Pro residues" evidence="1">
    <location>
        <begin position="724"/>
        <end position="735"/>
    </location>
</feature>
<evidence type="ECO:0000256" key="2">
    <source>
        <dbReference type="SAM" id="Phobius"/>
    </source>
</evidence>
<feature type="compositionally biased region" description="Basic and acidic residues" evidence="1">
    <location>
        <begin position="750"/>
        <end position="759"/>
    </location>
</feature>
<reference evidence="4 5" key="1">
    <citation type="submission" date="2019-09" db="EMBL/GenBank/DDBJ databases">
        <title>The hologenome of the rock-dwelling lichen Lasallia pustulata.</title>
        <authorList>
            <person name="Greshake Tzovaras B."/>
            <person name="Segers F."/>
            <person name="Bicker A."/>
            <person name="Dal Grande F."/>
            <person name="Otte J."/>
            <person name="Hankeln T."/>
            <person name="Schmitt I."/>
            <person name="Ebersberger I."/>
        </authorList>
    </citation>
    <scope>NUCLEOTIDE SEQUENCE [LARGE SCALE GENOMIC DNA]</scope>
    <source>
        <strain evidence="4">A1-1</strain>
    </source>
</reference>
<keyword evidence="2" id="KW-1133">Transmembrane helix</keyword>
<dbReference type="Gene3D" id="2.120.10.80">
    <property type="entry name" value="Kelch-type beta propeller"/>
    <property type="match status" value="1"/>
</dbReference>
<feature type="region of interest" description="Disordered" evidence="1">
    <location>
        <begin position="627"/>
        <end position="654"/>
    </location>
</feature>
<dbReference type="SUPFAM" id="SSF50965">
    <property type="entry name" value="Galactose oxidase, central domain"/>
    <property type="match status" value="1"/>
</dbReference>
<comment type="caution">
    <text evidence="4">The sequence shown here is derived from an EMBL/GenBank/DDBJ whole genome shotgun (WGS) entry which is preliminary data.</text>
</comment>
<dbReference type="InterPro" id="IPR011043">
    <property type="entry name" value="Gal_Oxase/kelch_b-propeller"/>
</dbReference>
<dbReference type="InterPro" id="IPR015915">
    <property type="entry name" value="Kelch-typ_b-propeller"/>
</dbReference>
<evidence type="ECO:0000256" key="1">
    <source>
        <dbReference type="SAM" id="MobiDB-lite"/>
    </source>
</evidence>
<feature type="compositionally biased region" description="Polar residues" evidence="1">
    <location>
        <begin position="683"/>
        <end position="720"/>
    </location>
</feature>
<accession>A0A5M8PM84</accession>
<evidence type="ECO:0000313" key="5">
    <source>
        <dbReference type="Proteomes" id="UP000324767"/>
    </source>
</evidence>
<gene>
    <name evidence="4" type="ORF">FRX48_05507</name>
</gene>